<dbReference type="Proteomes" id="UP000724874">
    <property type="component" value="Unassembled WGS sequence"/>
</dbReference>
<proteinExistence type="predicted"/>
<dbReference type="AlphaFoldDB" id="A0A9P5NE45"/>
<reference evidence="1" key="1">
    <citation type="submission" date="2020-11" db="EMBL/GenBank/DDBJ databases">
        <authorList>
            <consortium name="DOE Joint Genome Institute"/>
            <person name="Ahrendt S."/>
            <person name="Riley R."/>
            <person name="Andreopoulos W."/>
            <person name="LaButti K."/>
            <person name="Pangilinan J."/>
            <person name="Ruiz-duenas F.J."/>
            <person name="Barrasa J.M."/>
            <person name="Sanchez-Garcia M."/>
            <person name="Camarero S."/>
            <person name="Miyauchi S."/>
            <person name="Serrano A."/>
            <person name="Linde D."/>
            <person name="Babiker R."/>
            <person name="Drula E."/>
            <person name="Ayuso-Fernandez I."/>
            <person name="Pacheco R."/>
            <person name="Padilla G."/>
            <person name="Ferreira P."/>
            <person name="Barriuso J."/>
            <person name="Kellner H."/>
            <person name="Castanera R."/>
            <person name="Alfaro M."/>
            <person name="Ramirez L."/>
            <person name="Pisabarro A.G."/>
            <person name="Kuo A."/>
            <person name="Tritt A."/>
            <person name="Lipzen A."/>
            <person name="He G."/>
            <person name="Yan M."/>
            <person name="Ng V."/>
            <person name="Cullen D."/>
            <person name="Martin F."/>
            <person name="Rosso M.-N."/>
            <person name="Henrissat B."/>
            <person name="Hibbett D."/>
            <person name="Martinez A.T."/>
            <person name="Grigoriev I.V."/>
        </authorList>
    </citation>
    <scope>NUCLEOTIDE SEQUENCE</scope>
    <source>
        <strain evidence="1">AH 44721</strain>
    </source>
</reference>
<protein>
    <submittedName>
        <fullName evidence="1">Uncharacterized protein</fullName>
    </submittedName>
</protein>
<organism evidence="1 2">
    <name type="scientific">Gymnopilus junonius</name>
    <name type="common">Spectacular rustgill mushroom</name>
    <name type="synonym">Gymnopilus spectabilis subsp. junonius</name>
    <dbReference type="NCBI Taxonomy" id="109634"/>
    <lineage>
        <taxon>Eukaryota</taxon>
        <taxon>Fungi</taxon>
        <taxon>Dikarya</taxon>
        <taxon>Basidiomycota</taxon>
        <taxon>Agaricomycotina</taxon>
        <taxon>Agaricomycetes</taxon>
        <taxon>Agaricomycetidae</taxon>
        <taxon>Agaricales</taxon>
        <taxon>Agaricineae</taxon>
        <taxon>Hymenogastraceae</taxon>
        <taxon>Gymnopilus</taxon>
    </lineage>
</organism>
<comment type="caution">
    <text evidence="1">The sequence shown here is derived from an EMBL/GenBank/DDBJ whole genome shotgun (WGS) entry which is preliminary data.</text>
</comment>
<keyword evidence="2" id="KW-1185">Reference proteome</keyword>
<name>A0A9P5NE45_GYMJU</name>
<evidence type="ECO:0000313" key="1">
    <source>
        <dbReference type="EMBL" id="KAF8878151.1"/>
    </source>
</evidence>
<accession>A0A9P5NE45</accession>
<dbReference type="EMBL" id="JADNYJ010000161">
    <property type="protein sequence ID" value="KAF8878151.1"/>
    <property type="molecule type" value="Genomic_DNA"/>
</dbReference>
<sequence length="302" mass="35227">MLTRCSNLKELVLVRVTFNTEACTIAGRRPCLETFKHCDSSVALSNLLDAEPGSLESPIDFSTLRVLEITITEETRNIQHDYNVFLAACDSVEKVAFINGTPGSSPIEPYFSFHGATSLRQLETYAEFEPSSPAHLSTVCKLLAGIERLESLKLTIYLAELPDCLYQYPPEPRDLLSAPWDIFFLELKRLLRPDKRFSLTFSVRYTILQYTNFWWEWEPEWSSIMEKDHVRPWYCELCLSNDEMIERRVTHSKLFCRDILKEIVGKYFEPKHFDLVDIDFEVWVTVRFHAWDSSTRHFPHVP</sequence>
<evidence type="ECO:0000313" key="2">
    <source>
        <dbReference type="Proteomes" id="UP000724874"/>
    </source>
</evidence>
<gene>
    <name evidence="1" type="ORF">CPB84DRAFT_1852418</name>
</gene>